<dbReference type="EMBL" id="JH651379">
    <property type="protein sequence ID" value="EIJ37998.1"/>
    <property type="molecule type" value="Genomic_DNA"/>
</dbReference>
<dbReference type="STRING" id="926559.JoomaDRAFT_0976"/>
<dbReference type="Proteomes" id="UP000004690">
    <property type="component" value="Unassembled WGS sequence"/>
</dbReference>
<sequence length="60" mass="6665">MLLQGKYILLKHQNLFCINANNAINILGKACVIKVASLTLQSGFNYLEPVLSMPKDFALK</sequence>
<dbReference type="AlphaFoldDB" id="I3C305"/>
<protein>
    <submittedName>
        <fullName evidence="1">Uncharacterized protein</fullName>
    </submittedName>
</protein>
<name>I3C305_9FLAO</name>
<accession>I3C305</accession>
<keyword evidence="2" id="KW-1185">Reference proteome</keyword>
<proteinExistence type="predicted"/>
<gene>
    <name evidence="1" type="ORF">JoomaDRAFT_0976</name>
</gene>
<evidence type="ECO:0000313" key="2">
    <source>
        <dbReference type="Proteomes" id="UP000004690"/>
    </source>
</evidence>
<organism evidence="1 2">
    <name type="scientific">Galbibacter orientalis DSM 19592</name>
    <dbReference type="NCBI Taxonomy" id="926559"/>
    <lineage>
        <taxon>Bacteria</taxon>
        <taxon>Pseudomonadati</taxon>
        <taxon>Bacteroidota</taxon>
        <taxon>Flavobacteriia</taxon>
        <taxon>Flavobacteriales</taxon>
        <taxon>Flavobacteriaceae</taxon>
        <taxon>Galbibacter</taxon>
    </lineage>
</organism>
<dbReference type="HOGENOM" id="CLU_2935371_0_0_10"/>
<evidence type="ECO:0000313" key="1">
    <source>
        <dbReference type="EMBL" id="EIJ37998.1"/>
    </source>
</evidence>
<reference evidence="1 2" key="1">
    <citation type="submission" date="2012-02" db="EMBL/GenBank/DDBJ databases">
        <title>Improved High-Quality Draft genome of Joostella marina DSM 19592.</title>
        <authorList>
            <consortium name="US DOE Joint Genome Institute (JGI-PGF)"/>
            <person name="Lucas S."/>
            <person name="Copeland A."/>
            <person name="Lapidus A."/>
            <person name="Bruce D."/>
            <person name="Goodwin L."/>
            <person name="Pitluck S."/>
            <person name="Peters L."/>
            <person name="Chertkov O."/>
            <person name="Ovchinnikova G."/>
            <person name="Kyrpides N."/>
            <person name="Mavromatis K."/>
            <person name="Detter J.C."/>
            <person name="Han C."/>
            <person name="Land M."/>
            <person name="Hauser L."/>
            <person name="Markowitz V."/>
            <person name="Cheng J.-F."/>
            <person name="Hugenholtz P."/>
            <person name="Woyke T."/>
            <person name="Wu D."/>
            <person name="Tindall B."/>
            <person name="Brambilla E."/>
            <person name="Klenk H.-P."/>
            <person name="Eisen J.A."/>
        </authorList>
    </citation>
    <scope>NUCLEOTIDE SEQUENCE [LARGE SCALE GENOMIC DNA]</scope>
    <source>
        <strain evidence="1 2">DSM 19592</strain>
    </source>
</reference>